<dbReference type="InterPro" id="IPR032678">
    <property type="entry name" value="tRNA-synt_1_cat_dom"/>
</dbReference>
<evidence type="ECO:0000259" key="11">
    <source>
        <dbReference type="Pfam" id="PF01406"/>
    </source>
</evidence>
<evidence type="ECO:0000256" key="10">
    <source>
        <dbReference type="HAMAP-Rule" id="MF_00041"/>
    </source>
</evidence>
<dbReference type="GO" id="GO:0008270">
    <property type="term" value="F:zinc ion binding"/>
    <property type="evidence" value="ECO:0007669"/>
    <property type="project" value="UniProtKB-UniRule"/>
</dbReference>
<dbReference type="HAMAP" id="MF_00041">
    <property type="entry name" value="Cys_tRNA_synth"/>
    <property type="match status" value="1"/>
</dbReference>
<evidence type="ECO:0000256" key="3">
    <source>
        <dbReference type="ARBA" id="ARBA00022598"/>
    </source>
</evidence>
<evidence type="ECO:0000256" key="2">
    <source>
        <dbReference type="ARBA" id="ARBA00011245"/>
    </source>
</evidence>
<feature type="domain" description="Cysteinyl-tRNA ligase anticodon binding" evidence="12">
    <location>
        <begin position="415"/>
        <end position="455"/>
    </location>
</feature>
<dbReference type="NCBIfam" id="TIGR00435">
    <property type="entry name" value="cysS"/>
    <property type="match status" value="1"/>
</dbReference>
<dbReference type="InterPro" id="IPR014729">
    <property type="entry name" value="Rossmann-like_a/b/a_fold"/>
</dbReference>
<dbReference type="InterPro" id="IPR009080">
    <property type="entry name" value="tRNAsynth_Ia_anticodon-bd"/>
</dbReference>
<dbReference type="PRINTS" id="PR00983">
    <property type="entry name" value="TRNASYNTHCYS"/>
</dbReference>
<proteinExistence type="inferred from homology"/>
<dbReference type="Pfam" id="PF23493">
    <property type="entry name" value="CysS_C"/>
    <property type="match status" value="1"/>
</dbReference>
<comment type="subcellular location">
    <subcellularLocation>
        <location evidence="10">Cytoplasm</location>
    </subcellularLocation>
</comment>
<dbReference type="AlphaFoldDB" id="A0A0R2XAL0"/>
<accession>A0A0R2XAL0</accession>
<keyword evidence="3 10" id="KW-0436">Ligase</keyword>
<keyword evidence="9 10" id="KW-0030">Aminoacyl-tRNA synthetase</keyword>
<dbReference type="PANTHER" id="PTHR10890">
    <property type="entry name" value="CYSTEINYL-TRNA SYNTHETASE"/>
    <property type="match status" value="1"/>
</dbReference>
<comment type="similarity">
    <text evidence="1 10">Belongs to the class-I aminoacyl-tRNA synthetase family.</text>
</comment>
<dbReference type="EC" id="6.1.1.16" evidence="10"/>
<keyword evidence="10" id="KW-0963">Cytoplasm</keyword>
<gene>
    <name evidence="10" type="primary">cysS</name>
    <name evidence="13" type="ORF">ABS33_05190</name>
</gene>
<evidence type="ECO:0000256" key="8">
    <source>
        <dbReference type="ARBA" id="ARBA00022917"/>
    </source>
</evidence>
<keyword evidence="7 10" id="KW-0067">ATP-binding</keyword>
<evidence type="ECO:0000256" key="7">
    <source>
        <dbReference type="ARBA" id="ARBA00022840"/>
    </source>
</evidence>
<keyword evidence="4 10" id="KW-0479">Metal-binding</keyword>
<comment type="catalytic activity">
    <reaction evidence="10">
        <text>tRNA(Cys) + L-cysteine + ATP = L-cysteinyl-tRNA(Cys) + AMP + diphosphate</text>
        <dbReference type="Rhea" id="RHEA:17773"/>
        <dbReference type="Rhea" id="RHEA-COMP:9661"/>
        <dbReference type="Rhea" id="RHEA-COMP:9679"/>
        <dbReference type="ChEBI" id="CHEBI:30616"/>
        <dbReference type="ChEBI" id="CHEBI:33019"/>
        <dbReference type="ChEBI" id="CHEBI:35235"/>
        <dbReference type="ChEBI" id="CHEBI:78442"/>
        <dbReference type="ChEBI" id="CHEBI:78517"/>
        <dbReference type="ChEBI" id="CHEBI:456215"/>
        <dbReference type="EC" id="6.1.1.16"/>
    </reaction>
</comment>
<organism evidence="13 14">
    <name type="scientific">Verrucomicrobia subdivision 6 bacterium BACL9 MAG-120924-bin69</name>
    <dbReference type="NCBI Taxonomy" id="1655635"/>
    <lineage>
        <taxon>Bacteria</taxon>
        <taxon>Pseudomonadati</taxon>
        <taxon>Verrucomicrobiota</taxon>
        <taxon>Verrucomicrobiia</taxon>
        <taxon>Verrucomicrobiales</taxon>
        <taxon>Verrucomicrobia subdivision 6</taxon>
    </lineage>
</organism>
<comment type="cofactor">
    <cofactor evidence="10">
        <name>Zn(2+)</name>
        <dbReference type="ChEBI" id="CHEBI:29105"/>
    </cofactor>
    <text evidence="10">Binds 1 zinc ion per subunit.</text>
</comment>
<protein>
    <recommendedName>
        <fullName evidence="10">Cysteine--tRNA ligase</fullName>
        <ecNumber evidence="10">6.1.1.16</ecNumber>
    </recommendedName>
    <alternativeName>
        <fullName evidence="10">Cysteinyl-tRNA synthetase</fullName>
        <shortName evidence="10">CysRS</shortName>
    </alternativeName>
</protein>
<evidence type="ECO:0000256" key="9">
    <source>
        <dbReference type="ARBA" id="ARBA00023146"/>
    </source>
</evidence>
<dbReference type="InterPro" id="IPR056411">
    <property type="entry name" value="CysS_C"/>
</dbReference>
<feature type="binding site" evidence="10">
    <location>
        <position position="244"/>
    </location>
    <ligand>
        <name>Zn(2+)</name>
        <dbReference type="ChEBI" id="CHEBI:29105"/>
    </ligand>
</feature>
<feature type="binding site" evidence="10">
    <location>
        <position position="215"/>
    </location>
    <ligand>
        <name>Zn(2+)</name>
        <dbReference type="ChEBI" id="CHEBI:29105"/>
    </ligand>
</feature>
<dbReference type="SUPFAM" id="SSF52374">
    <property type="entry name" value="Nucleotidylyl transferase"/>
    <property type="match status" value="1"/>
</dbReference>
<evidence type="ECO:0000256" key="6">
    <source>
        <dbReference type="ARBA" id="ARBA00022833"/>
    </source>
</evidence>
<name>A0A0R2XAL0_9BACT</name>
<evidence type="ECO:0000256" key="5">
    <source>
        <dbReference type="ARBA" id="ARBA00022741"/>
    </source>
</evidence>
<sequence length="467" mass="52449">MEDVRLFDTASRSIKPLLAADGKVLKFYACGPTVYGPAHIGNFRTFLAQDLLVRVWQEAGGKVQHVRNLTDVDDKTIRGAREAGQKLGDFTQGWTDRFWKDGLALGLQQPNREPRATEFIPKQISLMEQLVRRGHAYETGGSVYFRVKSFGSYGKLSRLDEREVKEGASGRADADEYAREQVADFVLWKAHKEEDGDVFWESPWGKGRPGWHLECSAMAMEILGETIDLHGGGADLIFPHHENEIAQSEAAHGKVFVRHWFHVSHLLVENRKMSKSLGNLYTLDDVVSRGWDSSDLRMVLLSGHYRQPLNFSWDTMTAVRHGRQRLGRLRLALEEAAKGKRGEGWGSFQPAWNALREDLETPKALGALYTAVGELEQKQKKGFSANEAAQELNGMDRVLKVLGVSPALEQELQAPAEMQSLAEARSAARLAKDWKESDRLRDELAKHGWEVRDAAGGWRLVRKPGTP</sequence>
<dbReference type="PANTHER" id="PTHR10890:SF3">
    <property type="entry name" value="CYSTEINE--TRNA LIGASE, CYTOPLASMIC"/>
    <property type="match status" value="1"/>
</dbReference>
<keyword evidence="5 10" id="KW-0547">Nucleotide-binding</keyword>
<dbReference type="SUPFAM" id="SSF47323">
    <property type="entry name" value="Anticodon-binding domain of a subclass of class I aminoacyl-tRNA synthetases"/>
    <property type="match status" value="1"/>
</dbReference>
<comment type="caution">
    <text evidence="13">The sequence shown here is derived from an EMBL/GenBank/DDBJ whole genome shotgun (WGS) entry which is preliminary data.</text>
</comment>
<dbReference type="GO" id="GO:0004817">
    <property type="term" value="F:cysteine-tRNA ligase activity"/>
    <property type="evidence" value="ECO:0007669"/>
    <property type="project" value="UniProtKB-UniRule"/>
</dbReference>
<evidence type="ECO:0000256" key="4">
    <source>
        <dbReference type="ARBA" id="ARBA00022723"/>
    </source>
</evidence>
<comment type="subunit">
    <text evidence="2 10">Monomer.</text>
</comment>
<dbReference type="CDD" id="cd00672">
    <property type="entry name" value="CysRS_core"/>
    <property type="match status" value="1"/>
</dbReference>
<dbReference type="Gene3D" id="3.40.50.620">
    <property type="entry name" value="HUPs"/>
    <property type="match status" value="1"/>
</dbReference>
<evidence type="ECO:0000313" key="13">
    <source>
        <dbReference type="EMBL" id="KRP33129.1"/>
    </source>
</evidence>
<feature type="binding site" evidence="10">
    <location>
        <position position="240"/>
    </location>
    <ligand>
        <name>Zn(2+)</name>
        <dbReference type="ChEBI" id="CHEBI:29105"/>
    </ligand>
</feature>
<evidence type="ECO:0000256" key="1">
    <source>
        <dbReference type="ARBA" id="ARBA00005594"/>
    </source>
</evidence>
<feature type="short sequence motif" description="'KMSKS' region" evidence="10">
    <location>
        <begin position="272"/>
        <end position="276"/>
    </location>
</feature>
<feature type="binding site" evidence="10">
    <location>
        <position position="30"/>
    </location>
    <ligand>
        <name>Zn(2+)</name>
        <dbReference type="ChEBI" id="CHEBI:29105"/>
    </ligand>
</feature>
<keyword evidence="8 10" id="KW-0648">Protein biosynthesis</keyword>
<keyword evidence="6 10" id="KW-0862">Zinc</keyword>
<dbReference type="Gene3D" id="1.20.120.1910">
    <property type="entry name" value="Cysteine-tRNA ligase, C-terminal anti-codon recognition domain"/>
    <property type="match status" value="1"/>
</dbReference>
<dbReference type="InterPro" id="IPR024909">
    <property type="entry name" value="Cys-tRNA/MSH_ligase"/>
</dbReference>
<evidence type="ECO:0000259" key="12">
    <source>
        <dbReference type="Pfam" id="PF23493"/>
    </source>
</evidence>
<reference evidence="13 14" key="1">
    <citation type="submission" date="2015-10" db="EMBL/GenBank/DDBJ databases">
        <title>Metagenome-Assembled Genomes uncover a global brackish microbiome.</title>
        <authorList>
            <person name="Hugerth L.W."/>
            <person name="Larsson J."/>
            <person name="Alneberg J."/>
            <person name="Lindh M.V."/>
            <person name="Legrand C."/>
            <person name="Pinhassi J."/>
            <person name="Andersson A.F."/>
        </authorList>
    </citation>
    <scope>NUCLEOTIDE SEQUENCE [LARGE SCALE GENOMIC DNA]</scope>
    <source>
        <strain evidence="13">BACL9 MAG-120924-bin69</strain>
    </source>
</reference>
<feature type="domain" description="tRNA synthetases class I catalytic" evidence="11">
    <location>
        <begin position="23"/>
        <end position="319"/>
    </location>
</feature>
<dbReference type="GO" id="GO:0006423">
    <property type="term" value="P:cysteinyl-tRNA aminoacylation"/>
    <property type="evidence" value="ECO:0007669"/>
    <property type="project" value="UniProtKB-UniRule"/>
</dbReference>
<dbReference type="Pfam" id="PF01406">
    <property type="entry name" value="tRNA-synt_1e"/>
    <property type="match status" value="1"/>
</dbReference>
<evidence type="ECO:0000313" key="14">
    <source>
        <dbReference type="Proteomes" id="UP000051220"/>
    </source>
</evidence>
<dbReference type="Proteomes" id="UP000051220">
    <property type="component" value="Unassembled WGS sequence"/>
</dbReference>
<dbReference type="GO" id="GO:0005829">
    <property type="term" value="C:cytosol"/>
    <property type="evidence" value="ECO:0007669"/>
    <property type="project" value="TreeGrafter"/>
</dbReference>
<dbReference type="EMBL" id="LIDN01000167">
    <property type="protein sequence ID" value="KRP33129.1"/>
    <property type="molecule type" value="Genomic_DNA"/>
</dbReference>
<feature type="binding site" evidence="10">
    <location>
        <position position="275"/>
    </location>
    <ligand>
        <name>ATP</name>
        <dbReference type="ChEBI" id="CHEBI:30616"/>
    </ligand>
</feature>
<dbReference type="InterPro" id="IPR015803">
    <property type="entry name" value="Cys-tRNA-ligase"/>
</dbReference>
<feature type="short sequence motif" description="'HIGH' region" evidence="10">
    <location>
        <begin position="32"/>
        <end position="42"/>
    </location>
</feature>
<dbReference type="GO" id="GO:0005524">
    <property type="term" value="F:ATP binding"/>
    <property type="evidence" value="ECO:0007669"/>
    <property type="project" value="UniProtKB-UniRule"/>
</dbReference>